<evidence type="ECO:0000256" key="2">
    <source>
        <dbReference type="ARBA" id="ARBA00023125"/>
    </source>
</evidence>
<name>A0A1M4TI52_9FIRM</name>
<dbReference type="PROSITE" id="PS50949">
    <property type="entry name" value="HTH_GNTR"/>
    <property type="match status" value="1"/>
</dbReference>
<feature type="domain" description="HTH gntR-type" evidence="4">
    <location>
        <begin position="8"/>
        <end position="76"/>
    </location>
</feature>
<organism evidence="5 6">
    <name type="scientific">Tissierella praeacuta DSM 18095</name>
    <dbReference type="NCBI Taxonomy" id="1123404"/>
    <lineage>
        <taxon>Bacteria</taxon>
        <taxon>Bacillati</taxon>
        <taxon>Bacillota</taxon>
        <taxon>Tissierellia</taxon>
        <taxon>Tissierellales</taxon>
        <taxon>Tissierellaceae</taxon>
        <taxon>Tissierella</taxon>
    </lineage>
</organism>
<reference evidence="6" key="1">
    <citation type="submission" date="2016-11" db="EMBL/GenBank/DDBJ databases">
        <authorList>
            <person name="Varghese N."/>
            <person name="Submissions S."/>
        </authorList>
    </citation>
    <scope>NUCLEOTIDE SEQUENCE [LARGE SCALE GENOMIC DNA]</scope>
    <source>
        <strain evidence="6">DSM 18095</strain>
    </source>
</reference>
<evidence type="ECO:0000256" key="3">
    <source>
        <dbReference type="ARBA" id="ARBA00023163"/>
    </source>
</evidence>
<dbReference type="PANTHER" id="PTHR38445:SF10">
    <property type="entry name" value="GNTR-FAMILY TRANSCRIPTIONAL REGULATOR"/>
    <property type="match status" value="1"/>
</dbReference>
<keyword evidence="3" id="KW-0804">Transcription</keyword>
<sequence length="125" mass="14089">MLDLNSDKSIYIQIAELIENDILLGNLKEEEQAPSTNQFAKICQINPATAGKGLNILVEEGILYKKRGIGMFVAEGARKKIIKKRQNLFFEEILPDIIVEANRLEISIEEIIKFIVEFKGGKQNA</sequence>
<dbReference type="InterPro" id="IPR000524">
    <property type="entry name" value="Tscrpt_reg_HTH_GntR"/>
</dbReference>
<evidence type="ECO:0000313" key="5">
    <source>
        <dbReference type="EMBL" id="SHE44014.1"/>
    </source>
</evidence>
<dbReference type="PANTHER" id="PTHR38445">
    <property type="entry name" value="HTH-TYPE TRANSCRIPTIONAL REPRESSOR YTRA"/>
    <property type="match status" value="1"/>
</dbReference>
<dbReference type="Pfam" id="PF00392">
    <property type="entry name" value="GntR"/>
    <property type="match status" value="1"/>
</dbReference>
<dbReference type="GeneID" id="90996467"/>
<evidence type="ECO:0000313" key="6">
    <source>
        <dbReference type="Proteomes" id="UP000184114"/>
    </source>
</evidence>
<dbReference type="GO" id="GO:0003677">
    <property type="term" value="F:DNA binding"/>
    <property type="evidence" value="ECO:0007669"/>
    <property type="project" value="UniProtKB-KW"/>
</dbReference>
<evidence type="ECO:0000259" key="4">
    <source>
        <dbReference type="PROSITE" id="PS50949"/>
    </source>
</evidence>
<dbReference type="Gene3D" id="1.10.287.100">
    <property type="match status" value="1"/>
</dbReference>
<proteinExistence type="predicted"/>
<dbReference type="GO" id="GO:0003700">
    <property type="term" value="F:DNA-binding transcription factor activity"/>
    <property type="evidence" value="ECO:0007669"/>
    <property type="project" value="InterPro"/>
</dbReference>
<accession>A0A1M4TI52</accession>
<dbReference type="Proteomes" id="UP000184114">
    <property type="component" value="Unassembled WGS sequence"/>
</dbReference>
<dbReference type="EMBL" id="FQTY01000002">
    <property type="protein sequence ID" value="SHE44014.1"/>
    <property type="molecule type" value="Genomic_DNA"/>
</dbReference>
<dbReference type="STRING" id="1123404.SAMN02745784_00683"/>
<dbReference type="RefSeq" id="WP_072973134.1">
    <property type="nucleotide sequence ID" value="NZ_FQTY01000002.1"/>
</dbReference>
<dbReference type="InterPro" id="IPR036388">
    <property type="entry name" value="WH-like_DNA-bd_sf"/>
</dbReference>
<protein>
    <submittedName>
        <fullName evidence="5">Transcriptional regulator, GntR family</fullName>
    </submittedName>
</protein>
<dbReference type="CDD" id="cd07377">
    <property type="entry name" value="WHTH_GntR"/>
    <property type="match status" value="1"/>
</dbReference>
<evidence type="ECO:0000256" key="1">
    <source>
        <dbReference type="ARBA" id="ARBA00023015"/>
    </source>
</evidence>
<keyword evidence="1" id="KW-0805">Transcription regulation</keyword>
<dbReference type="SUPFAM" id="SSF46785">
    <property type="entry name" value="Winged helix' DNA-binding domain"/>
    <property type="match status" value="1"/>
</dbReference>
<keyword evidence="2" id="KW-0238">DNA-binding</keyword>
<dbReference type="AlphaFoldDB" id="A0A1M4TI52"/>
<gene>
    <name evidence="5" type="ORF">SAMN02745784_00683</name>
</gene>
<dbReference type="SMART" id="SM00345">
    <property type="entry name" value="HTH_GNTR"/>
    <property type="match status" value="1"/>
</dbReference>
<keyword evidence="6" id="KW-1185">Reference proteome</keyword>
<dbReference type="InterPro" id="IPR036390">
    <property type="entry name" value="WH_DNA-bd_sf"/>
</dbReference>
<dbReference type="Gene3D" id="1.10.10.10">
    <property type="entry name" value="Winged helix-like DNA-binding domain superfamily/Winged helix DNA-binding domain"/>
    <property type="match status" value="1"/>
</dbReference>